<evidence type="ECO:0000256" key="1">
    <source>
        <dbReference type="HAMAP-Rule" id="MF_00095"/>
    </source>
</evidence>
<dbReference type="InterPro" id="IPR005224">
    <property type="entry name" value="SfsA"/>
</dbReference>
<sequence length="240" mass="26768">MIPATLIRRYKRFLADVELQDGTVITVHTPNTGSMLGCSDPGCRIWLRDTENPKRKYRYSWEITENREGVLVGVNTGLPNHLVEAAIHDGTITELQGYESVRREVRYGSESSRIDLLLNGHQDGRPCYVEVKNVTTCDEAGYAFFPDAVSARGSKHLRELMGVVEEGGRGVILFCVQRGDAQRVRPADEIDRLYGETLRTAIEAGVEAIAYRAAVTPERVVLERPLTVLCPEVAVETDNH</sequence>
<dbReference type="Pfam" id="PF03749">
    <property type="entry name" value="SfsA"/>
    <property type="match status" value="1"/>
</dbReference>
<comment type="similarity">
    <text evidence="1">Belongs to the SfsA family.</text>
</comment>
<evidence type="ECO:0000259" key="3">
    <source>
        <dbReference type="Pfam" id="PF17746"/>
    </source>
</evidence>
<feature type="domain" description="Sugar fermentation stimulation protein C-terminal" evidence="2">
    <location>
        <begin position="78"/>
        <end position="218"/>
    </location>
</feature>
<evidence type="ECO:0000313" key="4">
    <source>
        <dbReference type="EMBL" id="SCZ67742.1"/>
    </source>
</evidence>
<organism evidence="4 5">
    <name type="scientific">Thiohalomonas denitrificans</name>
    <dbReference type="NCBI Taxonomy" id="415747"/>
    <lineage>
        <taxon>Bacteria</taxon>
        <taxon>Pseudomonadati</taxon>
        <taxon>Pseudomonadota</taxon>
        <taxon>Gammaproteobacteria</taxon>
        <taxon>Thiohalomonadales</taxon>
        <taxon>Thiohalomonadaceae</taxon>
        <taxon>Thiohalomonas</taxon>
    </lineage>
</organism>
<dbReference type="NCBIfam" id="TIGR00230">
    <property type="entry name" value="sfsA"/>
    <property type="match status" value="1"/>
</dbReference>
<dbReference type="PANTHER" id="PTHR30545:SF2">
    <property type="entry name" value="SUGAR FERMENTATION STIMULATION PROTEIN A"/>
    <property type="match status" value="1"/>
</dbReference>
<dbReference type="PANTHER" id="PTHR30545">
    <property type="entry name" value="SUGAR FERMENTATION STIMULATION PROTEIN A"/>
    <property type="match status" value="1"/>
</dbReference>
<dbReference type="STRING" id="415747.SAMN03097708_03192"/>
<dbReference type="GO" id="GO:0003677">
    <property type="term" value="F:DNA binding"/>
    <property type="evidence" value="ECO:0007669"/>
    <property type="project" value="InterPro"/>
</dbReference>
<evidence type="ECO:0000313" key="5">
    <source>
        <dbReference type="Proteomes" id="UP000199648"/>
    </source>
</evidence>
<gene>
    <name evidence="1" type="primary">sfsA</name>
    <name evidence="4" type="ORF">SAMN03097708_03192</name>
</gene>
<dbReference type="CDD" id="cd22359">
    <property type="entry name" value="SfsA-like_bacterial"/>
    <property type="match status" value="1"/>
</dbReference>
<dbReference type="InterPro" id="IPR041465">
    <property type="entry name" value="SfsA_N"/>
</dbReference>
<dbReference type="RefSeq" id="WP_092999172.1">
    <property type="nucleotide sequence ID" value="NZ_FMWD01000016.1"/>
</dbReference>
<protein>
    <recommendedName>
        <fullName evidence="1">Sugar fermentation stimulation protein homolog</fullName>
    </recommendedName>
</protein>
<dbReference type="Gene3D" id="2.40.50.580">
    <property type="match status" value="1"/>
</dbReference>
<dbReference type="Pfam" id="PF17746">
    <property type="entry name" value="SfsA_N"/>
    <property type="match status" value="1"/>
</dbReference>
<dbReference type="OrthoDB" id="9802365at2"/>
<keyword evidence="5" id="KW-1185">Reference proteome</keyword>
<dbReference type="Proteomes" id="UP000199648">
    <property type="component" value="Unassembled WGS sequence"/>
</dbReference>
<proteinExistence type="inferred from homology"/>
<dbReference type="HAMAP" id="MF_00095">
    <property type="entry name" value="SfsA"/>
    <property type="match status" value="1"/>
</dbReference>
<accession>A0A1G5R119</accession>
<dbReference type="InterPro" id="IPR040452">
    <property type="entry name" value="SfsA_C"/>
</dbReference>
<name>A0A1G5R119_9GAMM</name>
<dbReference type="EMBL" id="FMWD01000016">
    <property type="protein sequence ID" value="SCZ67742.1"/>
    <property type="molecule type" value="Genomic_DNA"/>
</dbReference>
<reference evidence="4 5" key="1">
    <citation type="submission" date="2016-10" db="EMBL/GenBank/DDBJ databases">
        <authorList>
            <person name="de Groot N.N."/>
        </authorList>
    </citation>
    <scope>NUCLEOTIDE SEQUENCE [LARGE SCALE GENOMIC DNA]</scope>
    <source>
        <strain evidence="4 5">HLD2</strain>
    </source>
</reference>
<feature type="domain" description="SfsA N-terminal OB" evidence="3">
    <location>
        <begin position="7"/>
        <end position="74"/>
    </location>
</feature>
<evidence type="ECO:0000259" key="2">
    <source>
        <dbReference type="Pfam" id="PF03749"/>
    </source>
</evidence>
<dbReference type="AlphaFoldDB" id="A0A1G5R119"/>
<dbReference type="Gene3D" id="3.40.1350.60">
    <property type="match status" value="1"/>
</dbReference>